<organism evidence="2 3">
    <name type="scientific">Puccinia sorghi</name>
    <dbReference type="NCBI Taxonomy" id="27349"/>
    <lineage>
        <taxon>Eukaryota</taxon>
        <taxon>Fungi</taxon>
        <taxon>Dikarya</taxon>
        <taxon>Basidiomycota</taxon>
        <taxon>Pucciniomycotina</taxon>
        <taxon>Pucciniomycetes</taxon>
        <taxon>Pucciniales</taxon>
        <taxon>Pucciniaceae</taxon>
        <taxon>Puccinia</taxon>
    </lineage>
</organism>
<evidence type="ECO:0000256" key="1">
    <source>
        <dbReference type="SAM" id="Phobius"/>
    </source>
</evidence>
<evidence type="ECO:0000313" key="3">
    <source>
        <dbReference type="Proteomes" id="UP000037035"/>
    </source>
</evidence>
<name>A0A0L6UQD2_9BASI</name>
<feature type="transmembrane region" description="Helical" evidence="1">
    <location>
        <begin position="302"/>
        <end position="326"/>
    </location>
</feature>
<dbReference type="AlphaFoldDB" id="A0A0L6UQD2"/>
<evidence type="ECO:0000313" key="2">
    <source>
        <dbReference type="EMBL" id="KNZ50741.1"/>
    </source>
</evidence>
<sequence>MKHQKHYMGQCVKFILVSKYGFSGHHVVISPIKAYYILSETVTIYIILSFSCNQHATCFKPKILRIYAMALHNQGFLLVIVLHYVQFSLMRSLPVNGITFSEWYSTLLEFKLFPPVFCFHFVDLSGLSINFSSPSSLSGMNPIHLSVFFIQFTFIFLLSQPTCLYIDCLTILDKSNLFPHPFPGHLEPIQLRKPNKSAHPVNFLTSKESIGDMKYTKSKISQKQSIIKKNTFFIRGIFFLIIYWFLIVDFLLVKNKHVLEGVEFWKPVNYIIVDLVIFDTPYSVNHKVVDLYFINPNKKTKLIALELNGIGLARIISIFIISPFFITTIKSKLVQLIIYLIWHTLTPLIIQAENRPPDPWADLQLSGSQEQNTLNSKTLTQPNLTQYFTRLGLDRHIEFWVGPYDPFLLDILIFLLSPLSHHPPKCSKKGTTEPPSLTVVTAATKSNIVELSKDLYPSFQQATTKAPDSTNTTFEMN</sequence>
<accession>A0A0L6UQD2</accession>
<proteinExistence type="predicted"/>
<dbReference type="Proteomes" id="UP000037035">
    <property type="component" value="Unassembled WGS sequence"/>
</dbReference>
<protein>
    <submittedName>
        <fullName evidence="2">Uncharacterized protein</fullName>
    </submittedName>
</protein>
<keyword evidence="1" id="KW-1133">Transmembrane helix</keyword>
<keyword evidence="1" id="KW-0812">Transmembrane</keyword>
<feature type="transmembrane region" description="Helical" evidence="1">
    <location>
        <begin position="34"/>
        <end position="52"/>
    </location>
</feature>
<comment type="caution">
    <text evidence="2">The sequence shown here is derived from an EMBL/GenBank/DDBJ whole genome shotgun (WGS) entry which is preliminary data.</text>
</comment>
<gene>
    <name evidence="2" type="ORF">VP01_4262g2</name>
</gene>
<feature type="transmembrane region" description="Helical" evidence="1">
    <location>
        <begin position="143"/>
        <end position="166"/>
    </location>
</feature>
<dbReference type="EMBL" id="LAVV01009349">
    <property type="protein sequence ID" value="KNZ50741.1"/>
    <property type="molecule type" value="Genomic_DNA"/>
</dbReference>
<keyword evidence="3" id="KW-1185">Reference proteome</keyword>
<feature type="transmembrane region" description="Helical" evidence="1">
    <location>
        <begin position="64"/>
        <end position="85"/>
    </location>
</feature>
<feature type="transmembrane region" description="Helical" evidence="1">
    <location>
        <begin position="232"/>
        <end position="253"/>
    </location>
</feature>
<dbReference type="VEuPathDB" id="FungiDB:VP01_4262g2"/>
<reference evidence="2 3" key="1">
    <citation type="submission" date="2015-08" db="EMBL/GenBank/DDBJ databases">
        <title>Next Generation Sequencing and Analysis of the Genome of Puccinia sorghi L Schw, the Causal Agent of Maize Common Rust.</title>
        <authorList>
            <person name="Rochi L."/>
            <person name="Burguener G."/>
            <person name="Darino M."/>
            <person name="Turjanski A."/>
            <person name="Kreff E."/>
            <person name="Dieguez M.J."/>
            <person name="Sacco F."/>
        </authorList>
    </citation>
    <scope>NUCLEOTIDE SEQUENCE [LARGE SCALE GENOMIC DNA]</scope>
    <source>
        <strain evidence="2 3">RO10H11247</strain>
    </source>
</reference>
<keyword evidence="1" id="KW-0472">Membrane</keyword>